<dbReference type="OrthoDB" id="6050183at2759"/>
<dbReference type="Gene3D" id="2.60.120.820">
    <property type="entry name" value="PHR domain"/>
    <property type="match status" value="1"/>
</dbReference>
<reference evidence="2" key="2">
    <citation type="submission" date="2022-10" db="EMBL/GenBank/DDBJ databases">
        <authorList>
            <consortium name="ENA_rothamsted_submissions"/>
            <consortium name="culmorum"/>
            <person name="King R."/>
        </authorList>
    </citation>
    <scope>NUCLEOTIDE SEQUENCE</scope>
</reference>
<accession>A0A9N9X2P8</accession>
<dbReference type="Pfam" id="PF08005">
    <property type="entry name" value="PHR"/>
    <property type="match status" value="1"/>
</dbReference>
<evidence type="ECO:0000313" key="3">
    <source>
        <dbReference type="Proteomes" id="UP001153737"/>
    </source>
</evidence>
<dbReference type="EMBL" id="OU896708">
    <property type="protein sequence ID" value="CAG9818959.1"/>
    <property type="molecule type" value="Genomic_DNA"/>
</dbReference>
<dbReference type="GO" id="GO:0005886">
    <property type="term" value="C:plasma membrane"/>
    <property type="evidence" value="ECO:0007669"/>
    <property type="project" value="TreeGrafter"/>
</dbReference>
<dbReference type="GO" id="GO:0008582">
    <property type="term" value="P:regulation of synaptic assembly at neuromuscular junction"/>
    <property type="evidence" value="ECO:0007669"/>
    <property type="project" value="TreeGrafter"/>
</dbReference>
<dbReference type="GO" id="GO:0007411">
    <property type="term" value="P:axon guidance"/>
    <property type="evidence" value="ECO:0007669"/>
    <property type="project" value="TreeGrafter"/>
</dbReference>
<dbReference type="AlphaFoldDB" id="A0A9N9X2P8"/>
<evidence type="ECO:0000259" key="1">
    <source>
        <dbReference type="Pfam" id="PF08005"/>
    </source>
</evidence>
<protein>
    <recommendedName>
        <fullName evidence="1">PHR domain-containing protein</fullName>
    </recommendedName>
</protein>
<proteinExistence type="predicted"/>
<gene>
    <name evidence="2" type="ORF">PHAECO_LOCUS6675</name>
</gene>
<keyword evidence="3" id="KW-1185">Reference proteome</keyword>
<dbReference type="InterPro" id="IPR012983">
    <property type="entry name" value="PHR"/>
</dbReference>
<organism evidence="2 3">
    <name type="scientific">Phaedon cochleariae</name>
    <name type="common">Mustard beetle</name>
    <dbReference type="NCBI Taxonomy" id="80249"/>
    <lineage>
        <taxon>Eukaryota</taxon>
        <taxon>Metazoa</taxon>
        <taxon>Ecdysozoa</taxon>
        <taxon>Arthropoda</taxon>
        <taxon>Hexapoda</taxon>
        <taxon>Insecta</taxon>
        <taxon>Pterygota</taxon>
        <taxon>Neoptera</taxon>
        <taxon>Endopterygota</taxon>
        <taxon>Coleoptera</taxon>
        <taxon>Polyphaga</taxon>
        <taxon>Cucujiformia</taxon>
        <taxon>Chrysomeloidea</taxon>
        <taxon>Chrysomelidae</taxon>
        <taxon>Chrysomelinae</taxon>
        <taxon>Chrysomelini</taxon>
        <taxon>Phaedon</taxon>
    </lineage>
</organism>
<dbReference type="GO" id="GO:0005634">
    <property type="term" value="C:nucleus"/>
    <property type="evidence" value="ECO:0007669"/>
    <property type="project" value="TreeGrafter"/>
</dbReference>
<dbReference type="PANTHER" id="PTHR45943:SF1">
    <property type="entry name" value="E3 UBIQUITIN-PROTEIN LIGASE MYCBP2"/>
    <property type="match status" value="1"/>
</dbReference>
<dbReference type="PANTHER" id="PTHR45943">
    <property type="entry name" value="E3 UBIQUITIN-PROTEIN LIGASE MYCBP2"/>
    <property type="match status" value="1"/>
</dbReference>
<dbReference type="InterPro" id="IPR038648">
    <property type="entry name" value="PHR_sf"/>
</dbReference>
<reference evidence="2" key="1">
    <citation type="submission" date="2022-01" db="EMBL/GenBank/DDBJ databases">
        <authorList>
            <person name="King R."/>
        </authorList>
    </citation>
    <scope>NUCLEOTIDE SEQUENCE</scope>
</reference>
<feature type="domain" description="PHR" evidence="1">
    <location>
        <begin position="31"/>
        <end position="90"/>
    </location>
</feature>
<name>A0A9N9X2P8_PHACE</name>
<sequence>MDRLMEESIASDFEDMVRLAASKMAAKNVQEENIKYAIRLRNHGGRTNNGDGGLSSVKGSDNTIFTFSTCSLSFNGTTLTRGQIPIILYYSNPLEYGRAATTKLEQQARNTALSMTSAIIEKTSNLMVIAREKADDVPSADILSKSCIVTTLLPLVLAHISPLATSDSKSAVHILNLIQELLPHVAALNLMSQSVSLNNKSLISVSSCSNQDIIEYKADTTSHHYTLVESDHPYKPSTVSNYRVLFPESVKWMSLDFDSACATVQPEDLLQLFVPALKQTDRKHFSCLDDGETPLPYWPVLHKFSGSLQWPTSSVILPGNEVIFSLETASDYLKDERQSAYGFKCLVIGYEWPPESNGSVNLELKHLEAELSFLDEADIDTEMAENTASDIFMRHGPLLSKGLALSSPPTVHQALDGMLPYR</sequence>
<evidence type="ECO:0000313" key="2">
    <source>
        <dbReference type="EMBL" id="CAG9818959.1"/>
    </source>
</evidence>
<dbReference type="Proteomes" id="UP001153737">
    <property type="component" value="Chromosome 2"/>
</dbReference>
<dbReference type="GO" id="GO:0061630">
    <property type="term" value="F:ubiquitin protein ligase activity"/>
    <property type="evidence" value="ECO:0007669"/>
    <property type="project" value="TreeGrafter"/>
</dbReference>